<protein>
    <submittedName>
        <fullName evidence="9">Arylsulfatase G-like</fullName>
    </submittedName>
</protein>
<dbReference type="InterPro" id="IPR000917">
    <property type="entry name" value="Sulfatase_N"/>
</dbReference>
<dbReference type="SUPFAM" id="SSF53649">
    <property type="entry name" value="Alkaline phosphatase-like"/>
    <property type="match status" value="1"/>
</dbReference>
<reference evidence="9" key="1">
    <citation type="submission" date="2025-08" db="UniProtKB">
        <authorList>
            <consortium name="RefSeq"/>
        </authorList>
    </citation>
    <scope>IDENTIFICATION</scope>
</reference>
<organism evidence="8 9">
    <name type="scientific">Acanthaster planci</name>
    <name type="common">Crown-of-thorns starfish</name>
    <dbReference type="NCBI Taxonomy" id="133434"/>
    <lineage>
        <taxon>Eukaryota</taxon>
        <taxon>Metazoa</taxon>
        <taxon>Echinodermata</taxon>
        <taxon>Eleutherozoa</taxon>
        <taxon>Asterozoa</taxon>
        <taxon>Asteroidea</taxon>
        <taxon>Valvatacea</taxon>
        <taxon>Valvatida</taxon>
        <taxon>Acanthasteridae</taxon>
        <taxon>Acanthaster</taxon>
    </lineage>
</organism>
<dbReference type="GO" id="GO:0004065">
    <property type="term" value="F:arylsulfatase activity"/>
    <property type="evidence" value="ECO:0007669"/>
    <property type="project" value="TreeGrafter"/>
</dbReference>
<proteinExistence type="inferred from homology"/>
<evidence type="ECO:0000256" key="1">
    <source>
        <dbReference type="ARBA" id="ARBA00001913"/>
    </source>
</evidence>
<keyword evidence="8" id="KW-1185">Reference proteome</keyword>
<gene>
    <name evidence="9" type="primary">LOC110978586</name>
</gene>
<evidence type="ECO:0000259" key="7">
    <source>
        <dbReference type="Pfam" id="PF00884"/>
    </source>
</evidence>
<evidence type="ECO:0000256" key="5">
    <source>
        <dbReference type="ARBA" id="ARBA00022801"/>
    </source>
</evidence>
<keyword evidence="4" id="KW-0732">Signal</keyword>
<dbReference type="PANTHER" id="PTHR42693">
    <property type="entry name" value="ARYLSULFATASE FAMILY MEMBER"/>
    <property type="match status" value="1"/>
</dbReference>
<dbReference type="Gene3D" id="3.30.1120.10">
    <property type="match status" value="1"/>
</dbReference>
<dbReference type="GO" id="GO:0046872">
    <property type="term" value="F:metal ion binding"/>
    <property type="evidence" value="ECO:0007669"/>
    <property type="project" value="UniProtKB-KW"/>
</dbReference>
<dbReference type="RefSeq" id="XP_022089396.1">
    <property type="nucleotide sequence ID" value="XM_022233704.1"/>
</dbReference>
<dbReference type="OMA" id="HVACRCQ"/>
<dbReference type="PROSITE" id="PS00523">
    <property type="entry name" value="SULFATASE_1"/>
    <property type="match status" value="1"/>
</dbReference>
<sequence>MDSFQFLNASSKSTMQIFIVFLMFLTQTLWSNSILPCEAETVRDEGGVYAEKRQGARPNFIILFVDDLGWGDLGANWNEDGLPSDTPFLDELAAKGTRFTDFHAGASLCTPSRAALLTGRLGKRTGVVGNFNVQSCAGMPLNETTMAETFNAAGYRTGMIGKWHLGIYGGFGPVHRGFDSYLGIPYSDDMGCVDNPGYNLPPCPPCNHSTGYGTLYDLFLKILAKGTFPCNKMAAVPLIENTTIIEQPVDLAAVAGHYKKHASSFIKQSAQDGKPFLLYVAFTHVHVPLLFNTKFAGTSARGPFGDTVRELDDTVAGIMEAVRQAGVENDTMVWFTSDNGPWAAKCLYAGSSGPFLGLWQKTKGGGGSTAKMTIWEAGHREPTFAYWPGHIPAGRVSDSLLSALDIYPTIASIAGIPMPKYRGYDGMDVKDVLFGGSIYERTLFHPNSMASGALGDIGAVRQGRYKAVYQIGSARPNCLGETSPPRHRNPPLIFDIYKDPAEGQPLDQSSAEYKSALQDIEASLQAFLEDVKQDNTTVADYRQDPRCIPCCNPNQVDCRCSG</sequence>
<dbReference type="Proteomes" id="UP000694845">
    <property type="component" value="Unplaced"/>
</dbReference>
<evidence type="ECO:0000256" key="3">
    <source>
        <dbReference type="ARBA" id="ARBA00022723"/>
    </source>
</evidence>
<accession>A0A8B7YCI5</accession>
<dbReference type="PROSITE" id="PS00149">
    <property type="entry name" value="SULFATASE_2"/>
    <property type="match status" value="1"/>
</dbReference>
<keyword evidence="3" id="KW-0479">Metal-binding</keyword>
<keyword evidence="6" id="KW-0106">Calcium</keyword>
<dbReference type="OrthoDB" id="103349at2759"/>
<dbReference type="PANTHER" id="PTHR42693:SF42">
    <property type="entry name" value="ARYLSULFATASE G"/>
    <property type="match status" value="1"/>
</dbReference>
<name>A0A8B7YCI5_ACAPL</name>
<dbReference type="Pfam" id="PF14707">
    <property type="entry name" value="Sulfatase_C"/>
    <property type="match status" value="1"/>
</dbReference>
<dbReference type="AlphaFoldDB" id="A0A8B7YCI5"/>
<dbReference type="Pfam" id="PF00884">
    <property type="entry name" value="Sulfatase"/>
    <property type="match status" value="1"/>
</dbReference>
<feature type="domain" description="Sulfatase N-terminal" evidence="7">
    <location>
        <begin position="58"/>
        <end position="416"/>
    </location>
</feature>
<evidence type="ECO:0000256" key="6">
    <source>
        <dbReference type="ARBA" id="ARBA00022837"/>
    </source>
</evidence>
<dbReference type="InterPro" id="IPR017850">
    <property type="entry name" value="Alkaline_phosphatase_core_sf"/>
</dbReference>
<evidence type="ECO:0000313" key="9">
    <source>
        <dbReference type="RefSeq" id="XP_022089396.1"/>
    </source>
</evidence>
<dbReference type="Gene3D" id="3.40.720.10">
    <property type="entry name" value="Alkaline Phosphatase, subunit A"/>
    <property type="match status" value="1"/>
</dbReference>
<dbReference type="KEGG" id="aplc:110978586"/>
<comment type="similarity">
    <text evidence="2">Belongs to the sulfatase family.</text>
</comment>
<evidence type="ECO:0000256" key="4">
    <source>
        <dbReference type="ARBA" id="ARBA00022729"/>
    </source>
</evidence>
<dbReference type="InterPro" id="IPR050738">
    <property type="entry name" value="Sulfatase"/>
</dbReference>
<dbReference type="InterPro" id="IPR024607">
    <property type="entry name" value="Sulfatase_CS"/>
</dbReference>
<keyword evidence="5" id="KW-0378">Hydrolase</keyword>
<dbReference type="GeneID" id="110978586"/>
<evidence type="ECO:0000256" key="2">
    <source>
        <dbReference type="ARBA" id="ARBA00008779"/>
    </source>
</evidence>
<comment type="cofactor">
    <cofactor evidence="1">
        <name>Ca(2+)</name>
        <dbReference type="ChEBI" id="CHEBI:29108"/>
    </cofactor>
</comment>
<evidence type="ECO:0000313" key="8">
    <source>
        <dbReference type="Proteomes" id="UP000694845"/>
    </source>
</evidence>